<evidence type="ECO:0000313" key="3">
    <source>
        <dbReference type="Proteomes" id="UP000575083"/>
    </source>
</evidence>
<evidence type="ECO:0000256" key="1">
    <source>
        <dbReference type="SAM" id="MobiDB-lite"/>
    </source>
</evidence>
<feature type="compositionally biased region" description="Low complexity" evidence="1">
    <location>
        <begin position="1"/>
        <end position="13"/>
    </location>
</feature>
<reference evidence="2 3" key="1">
    <citation type="submission" date="2020-08" db="EMBL/GenBank/DDBJ databases">
        <title>Functional genomics of gut bacteria from endangered species of beetles.</title>
        <authorList>
            <person name="Carlos-Shanley C."/>
        </authorList>
    </citation>
    <scope>NUCLEOTIDE SEQUENCE [LARGE SCALE GENOMIC DNA]</scope>
    <source>
        <strain evidence="2 3">S00198</strain>
    </source>
</reference>
<proteinExistence type="predicted"/>
<organism evidence="2 3">
    <name type="scientific">Acidovorax soli</name>
    <dbReference type="NCBI Taxonomy" id="592050"/>
    <lineage>
        <taxon>Bacteria</taxon>
        <taxon>Pseudomonadati</taxon>
        <taxon>Pseudomonadota</taxon>
        <taxon>Betaproteobacteria</taxon>
        <taxon>Burkholderiales</taxon>
        <taxon>Comamonadaceae</taxon>
        <taxon>Acidovorax</taxon>
    </lineage>
</organism>
<dbReference type="EMBL" id="JACHLK010000011">
    <property type="protein sequence ID" value="MBB6562168.1"/>
    <property type="molecule type" value="Genomic_DNA"/>
</dbReference>
<accession>A0A7X0UBJ5</accession>
<dbReference type="AlphaFoldDB" id="A0A7X0UBJ5"/>
<dbReference type="RefSeq" id="WP_184861913.1">
    <property type="nucleotide sequence ID" value="NZ_JACHLK010000011.1"/>
</dbReference>
<keyword evidence="3" id="KW-1185">Reference proteome</keyword>
<comment type="caution">
    <text evidence="2">The sequence shown here is derived from an EMBL/GenBank/DDBJ whole genome shotgun (WGS) entry which is preliminary data.</text>
</comment>
<evidence type="ECO:0000313" key="2">
    <source>
        <dbReference type="EMBL" id="MBB6562168.1"/>
    </source>
</evidence>
<gene>
    <name evidence="2" type="ORF">HNP48_004877</name>
</gene>
<sequence>MPVSTTTTTTTTTPLSSPSRAPRLRQQQHGRSGRAPAARLALAALPLVLLAACGGGGGDDEQPVTPPPGTGYTVGGTVAGLGEGRNLVLQVQGADDLTVAANGSFVMGRRFERFTTAVVTVASHPEGQRCSVAQPTQLVREANMTDVSVRCENLPAGTRNLSGVVTGLVPRSPLVLQNNQGDNLTVKADGRFFFNTPVASGAAYAVQVQTQPAGQTCSVANASGTVGSGSDVRSVQVTCTGVPQAAPEGSWAAEYCFQGFDLTTREYLNIVRQGDSRAIVTQGSVTKLFAFCPGPASDALVGQPAESVVLDRQETRGSVTAFWGTQTNSTGNRAVVWARKGPYLCLLPRKTSNQPAPVKDYPTIASVEQDTDEAIQAKACYVKSPS</sequence>
<feature type="compositionally biased region" description="Basic residues" evidence="1">
    <location>
        <begin position="22"/>
        <end position="32"/>
    </location>
</feature>
<dbReference type="Proteomes" id="UP000575083">
    <property type="component" value="Unassembled WGS sequence"/>
</dbReference>
<feature type="region of interest" description="Disordered" evidence="1">
    <location>
        <begin position="1"/>
        <end position="36"/>
    </location>
</feature>
<protein>
    <submittedName>
        <fullName evidence="2">Uncharacterized protein</fullName>
    </submittedName>
</protein>
<name>A0A7X0UBJ5_9BURK</name>